<dbReference type="Pfam" id="PF12697">
    <property type="entry name" value="Abhydrolase_6"/>
    <property type="match status" value="1"/>
</dbReference>
<organism evidence="2 3">
    <name type="scientific">Acinetobacter boissieri</name>
    <dbReference type="NCBI Taxonomy" id="1219383"/>
    <lineage>
        <taxon>Bacteria</taxon>
        <taxon>Pseudomonadati</taxon>
        <taxon>Pseudomonadota</taxon>
        <taxon>Gammaproteobacteria</taxon>
        <taxon>Moraxellales</taxon>
        <taxon>Moraxellaceae</taxon>
        <taxon>Acinetobacter</taxon>
    </lineage>
</organism>
<dbReference type="InterPro" id="IPR000073">
    <property type="entry name" value="AB_hydrolase_1"/>
</dbReference>
<gene>
    <name evidence="2" type="ORF">SAMN05421733_104219</name>
</gene>
<dbReference type="EMBL" id="FMYL01000004">
    <property type="protein sequence ID" value="SDB91080.1"/>
    <property type="molecule type" value="Genomic_DNA"/>
</dbReference>
<feature type="domain" description="AB hydrolase-1" evidence="1">
    <location>
        <begin position="29"/>
        <end position="204"/>
    </location>
</feature>
<dbReference type="Gene3D" id="3.40.50.1820">
    <property type="entry name" value="alpha/beta hydrolase"/>
    <property type="match status" value="1"/>
</dbReference>
<evidence type="ECO:0000313" key="2">
    <source>
        <dbReference type="EMBL" id="SDB91080.1"/>
    </source>
</evidence>
<reference evidence="3" key="1">
    <citation type="submission" date="2016-09" db="EMBL/GenBank/DDBJ databases">
        <authorList>
            <person name="Varghese N."/>
            <person name="Submissions S."/>
        </authorList>
    </citation>
    <scope>NUCLEOTIDE SEQUENCE [LARGE SCALE GENOMIC DNA]</scope>
    <source>
        <strain evidence="3">ANC 4422</strain>
    </source>
</reference>
<evidence type="ECO:0000259" key="1">
    <source>
        <dbReference type="Pfam" id="PF12697"/>
    </source>
</evidence>
<dbReference type="Proteomes" id="UP000242501">
    <property type="component" value="Unassembled WGS sequence"/>
</dbReference>
<accession>A0A1G6H9Y4</accession>
<dbReference type="AlphaFoldDB" id="A0A1G6H9Y4"/>
<dbReference type="SUPFAM" id="SSF53474">
    <property type="entry name" value="alpha/beta-Hydrolases"/>
    <property type="match status" value="1"/>
</dbReference>
<name>A0A1G6H9Y4_9GAMM</name>
<evidence type="ECO:0000313" key="3">
    <source>
        <dbReference type="Proteomes" id="UP000242501"/>
    </source>
</evidence>
<keyword evidence="3" id="KW-1185">Reference proteome</keyword>
<dbReference type="InterPro" id="IPR029058">
    <property type="entry name" value="AB_hydrolase_fold"/>
</dbReference>
<proteinExistence type="predicted"/>
<dbReference type="STRING" id="1219383.SAMN05421733_104219"/>
<sequence length="219" mass="24893">MGVLPLQPLAHELQQQGHRVSIYDIFDPDQIPTALIHEALNANVLVGWSLGGQLAVTLSAYLLTRDQQVRPVITLASNPCFVASSHWPHAMPVQAFDQFQQQYLIHSDATLKQFYFNICRGDKNAKIQWQTLLKGVFKPNEPLYVQGLQWLKQLDVLEALKKIPSHHIFAAHDQLVPMTAVHALQQQYSCEVIQGVSHSFPVFYAKMTAERIQNYLQQQ</sequence>
<protein>
    <submittedName>
        <fullName evidence="2">Pimeloyl-[acyl-carrier protein] methyl ester esterase</fullName>
    </submittedName>
</protein>